<dbReference type="PROSITE" id="PS50075">
    <property type="entry name" value="CARRIER"/>
    <property type="match status" value="1"/>
</dbReference>
<evidence type="ECO:0000256" key="1">
    <source>
        <dbReference type="ARBA" id="ARBA00022450"/>
    </source>
</evidence>
<dbReference type="Pfam" id="PF00550">
    <property type="entry name" value="PP-binding"/>
    <property type="match status" value="1"/>
</dbReference>
<dbReference type="Gene3D" id="1.10.1200.10">
    <property type="entry name" value="ACP-like"/>
    <property type="match status" value="1"/>
</dbReference>
<evidence type="ECO:0000259" key="3">
    <source>
        <dbReference type="PROSITE" id="PS50075"/>
    </source>
</evidence>
<sequence length="75" mass="8283">MHIFVDDIDATIRRFVRVPFTDASTLAEIGLDSLTTLRVVAALVPDGDREIDLAELADLKTLGQFRAWVAGQVTR</sequence>
<dbReference type="SUPFAM" id="SSF47336">
    <property type="entry name" value="ACP-like"/>
    <property type="match status" value="1"/>
</dbReference>
<organism evidence="4 5">
    <name type="scientific">Saccharothrix xinjiangensis</name>
    <dbReference type="NCBI Taxonomy" id="204798"/>
    <lineage>
        <taxon>Bacteria</taxon>
        <taxon>Bacillati</taxon>
        <taxon>Actinomycetota</taxon>
        <taxon>Actinomycetes</taxon>
        <taxon>Pseudonocardiales</taxon>
        <taxon>Pseudonocardiaceae</taxon>
        <taxon>Saccharothrix</taxon>
    </lineage>
</organism>
<dbReference type="RefSeq" id="WP_344037469.1">
    <property type="nucleotide sequence ID" value="NZ_BAAAKE010000007.1"/>
</dbReference>
<evidence type="ECO:0000313" key="5">
    <source>
        <dbReference type="Proteomes" id="UP001595833"/>
    </source>
</evidence>
<dbReference type="InterPro" id="IPR036736">
    <property type="entry name" value="ACP-like_sf"/>
</dbReference>
<proteinExistence type="predicted"/>
<name>A0ABV9YDQ9_9PSEU</name>
<reference evidence="5" key="1">
    <citation type="journal article" date="2019" name="Int. J. Syst. Evol. Microbiol.">
        <title>The Global Catalogue of Microorganisms (GCM) 10K type strain sequencing project: providing services to taxonomists for standard genome sequencing and annotation.</title>
        <authorList>
            <consortium name="The Broad Institute Genomics Platform"/>
            <consortium name="The Broad Institute Genome Sequencing Center for Infectious Disease"/>
            <person name="Wu L."/>
            <person name="Ma J."/>
        </authorList>
    </citation>
    <scope>NUCLEOTIDE SEQUENCE [LARGE SCALE GENOMIC DNA]</scope>
    <source>
        <strain evidence="5">KCTC 12848</strain>
    </source>
</reference>
<evidence type="ECO:0000256" key="2">
    <source>
        <dbReference type="ARBA" id="ARBA00022553"/>
    </source>
</evidence>
<keyword evidence="1" id="KW-0596">Phosphopantetheine</keyword>
<dbReference type="PROSITE" id="PS00012">
    <property type="entry name" value="PHOSPHOPANTETHEINE"/>
    <property type="match status" value="1"/>
</dbReference>
<dbReference type="InterPro" id="IPR009081">
    <property type="entry name" value="PP-bd_ACP"/>
</dbReference>
<dbReference type="InterPro" id="IPR006162">
    <property type="entry name" value="Ppantetheine_attach_site"/>
</dbReference>
<accession>A0ABV9YDQ9</accession>
<keyword evidence="2" id="KW-0597">Phosphoprotein</keyword>
<dbReference type="EMBL" id="JBHSJB010000053">
    <property type="protein sequence ID" value="MFC5060499.1"/>
    <property type="molecule type" value="Genomic_DNA"/>
</dbReference>
<dbReference type="Proteomes" id="UP001595833">
    <property type="component" value="Unassembled WGS sequence"/>
</dbReference>
<evidence type="ECO:0000313" key="4">
    <source>
        <dbReference type="EMBL" id="MFC5060499.1"/>
    </source>
</evidence>
<gene>
    <name evidence="4" type="ORF">ACFPFM_42905</name>
</gene>
<feature type="domain" description="Carrier" evidence="3">
    <location>
        <begin position="1"/>
        <end position="73"/>
    </location>
</feature>
<keyword evidence="5" id="KW-1185">Reference proteome</keyword>
<protein>
    <submittedName>
        <fullName evidence="4">Phosphopantetheine-binding protein</fullName>
    </submittedName>
</protein>
<comment type="caution">
    <text evidence="4">The sequence shown here is derived from an EMBL/GenBank/DDBJ whole genome shotgun (WGS) entry which is preliminary data.</text>
</comment>